<accession>A0A0G0P7Q2</accession>
<evidence type="ECO:0000256" key="1">
    <source>
        <dbReference type="ARBA" id="ARBA00008889"/>
    </source>
</evidence>
<evidence type="ECO:0000256" key="3">
    <source>
        <dbReference type="ARBA" id="ARBA00023274"/>
    </source>
</evidence>
<proteinExistence type="inferred from homology"/>
<dbReference type="EMBL" id="LBVL01000007">
    <property type="protein sequence ID" value="KKQ85351.1"/>
    <property type="molecule type" value="Genomic_DNA"/>
</dbReference>
<dbReference type="NCBIfam" id="NF000955">
    <property type="entry name" value="PRK00099.1-1"/>
    <property type="match status" value="1"/>
</dbReference>
<evidence type="ECO:0000313" key="7">
    <source>
        <dbReference type="Proteomes" id="UP000034081"/>
    </source>
</evidence>
<sequence>MRKSEKPFFVANLTEQLKSATSVVLVDYTGLTVKLQQELKSRLRVVGAELSIVKNTLFKRAGSEAKIPEDSLTDTVLSGPTAMVISEKDPIAPLQVMYKFAKEFEIPQFKIGIIDGSFLDKEALEDLSKLPSKELLFGAVVGTIASPMYGLISTLQGNLQKLYWILQEKSKTN</sequence>
<evidence type="ECO:0000313" key="6">
    <source>
        <dbReference type="EMBL" id="KKQ85351.1"/>
    </source>
</evidence>
<dbReference type="GO" id="GO:0070180">
    <property type="term" value="F:large ribosomal subunit rRNA binding"/>
    <property type="evidence" value="ECO:0007669"/>
    <property type="project" value="UniProtKB-UniRule"/>
</dbReference>
<dbReference type="InterPro" id="IPR043141">
    <property type="entry name" value="Ribosomal_uL10-like_sf"/>
</dbReference>
<dbReference type="GO" id="GO:0005840">
    <property type="term" value="C:ribosome"/>
    <property type="evidence" value="ECO:0007669"/>
    <property type="project" value="UniProtKB-KW"/>
</dbReference>
<comment type="subunit">
    <text evidence="5">Part of the ribosomal stalk of the 50S ribosomal subunit. The N-terminus interacts with L11 and the large rRNA to form the base of the stalk. The C-terminus forms an elongated spine to which L12 dimers bind in a sequential fashion forming a multimeric L10(L12)X complex.</text>
</comment>
<organism evidence="6 7">
    <name type="scientific">Candidatus Woesebacteria bacterium GW2011_GWB1_38_8</name>
    <dbReference type="NCBI Taxonomy" id="1618570"/>
    <lineage>
        <taxon>Bacteria</taxon>
        <taxon>Candidatus Woeseibacteriota</taxon>
    </lineage>
</organism>
<dbReference type="GO" id="GO:1990904">
    <property type="term" value="C:ribonucleoprotein complex"/>
    <property type="evidence" value="ECO:0007669"/>
    <property type="project" value="UniProtKB-KW"/>
</dbReference>
<keyword evidence="2 5" id="KW-0689">Ribosomal protein</keyword>
<evidence type="ECO:0000256" key="4">
    <source>
        <dbReference type="ARBA" id="ARBA00035202"/>
    </source>
</evidence>
<comment type="caution">
    <text evidence="6">The sequence shown here is derived from an EMBL/GenBank/DDBJ whole genome shotgun (WGS) entry which is preliminary data.</text>
</comment>
<reference evidence="6 7" key="1">
    <citation type="journal article" date="2015" name="Nature">
        <title>rRNA introns, odd ribosomes, and small enigmatic genomes across a large radiation of phyla.</title>
        <authorList>
            <person name="Brown C.T."/>
            <person name="Hug L.A."/>
            <person name="Thomas B.C."/>
            <person name="Sharon I."/>
            <person name="Castelle C.J."/>
            <person name="Singh A."/>
            <person name="Wilkins M.J."/>
            <person name="Williams K.H."/>
            <person name="Banfield J.F."/>
        </authorList>
    </citation>
    <scope>NUCLEOTIDE SEQUENCE [LARGE SCALE GENOMIC DNA]</scope>
</reference>
<dbReference type="AlphaFoldDB" id="A0A0G0P7Q2"/>
<protein>
    <recommendedName>
        <fullName evidence="4 5">Large ribosomal subunit protein uL10</fullName>
    </recommendedName>
</protein>
<dbReference type="Pfam" id="PF00466">
    <property type="entry name" value="Ribosomal_L10"/>
    <property type="match status" value="1"/>
</dbReference>
<dbReference type="InterPro" id="IPR022973">
    <property type="entry name" value="Ribosomal_uL10_bac"/>
</dbReference>
<dbReference type="HAMAP" id="MF_00362">
    <property type="entry name" value="Ribosomal_uL10"/>
    <property type="match status" value="1"/>
</dbReference>
<evidence type="ECO:0000256" key="2">
    <source>
        <dbReference type="ARBA" id="ARBA00022980"/>
    </source>
</evidence>
<dbReference type="Gene3D" id="3.30.70.1730">
    <property type="match status" value="1"/>
</dbReference>
<dbReference type="InterPro" id="IPR001790">
    <property type="entry name" value="Ribosomal_uL10"/>
</dbReference>
<evidence type="ECO:0000256" key="5">
    <source>
        <dbReference type="HAMAP-Rule" id="MF_00362"/>
    </source>
</evidence>
<dbReference type="PANTHER" id="PTHR11560">
    <property type="entry name" value="39S RIBOSOMAL PROTEIN L10, MITOCHONDRIAL"/>
    <property type="match status" value="1"/>
</dbReference>
<comment type="function">
    <text evidence="5">Forms part of the ribosomal stalk, playing a central role in the interaction of the ribosome with GTP-bound translation factors.</text>
</comment>
<keyword evidence="5" id="KW-0694">RNA-binding</keyword>
<name>A0A0G0P7Q2_9BACT</name>
<gene>
    <name evidence="5" type="primary">rplJ</name>
    <name evidence="6" type="ORF">UT08_C0007G0024</name>
</gene>
<dbReference type="InterPro" id="IPR047865">
    <property type="entry name" value="Ribosomal_uL10_bac_type"/>
</dbReference>
<dbReference type="CDD" id="cd05797">
    <property type="entry name" value="Ribosomal_L10"/>
    <property type="match status" value="1"/>
</dbReference>
<keyword evidence="3 5" id="KW-0687">Ribonucleoprotein</keyword>
<comment type="similarity">
    <text evidence="1 5">Belongs to the universal ribosomal protein uL10 family.</text>
</comment>
<dbReference type="GO" id="GO:0006412">
    <property type="term" value="P:translation"/>
    <property type="evidence" value="ECO:0007669"/>
    <property type="project" value="UniProtKB-UniRule"/>
</dbReference>
<dbReference type="Gene3D" id="6.10.250.290">
    <property type="match status" value="1"/>
</dbReference>
<dbReference type="Proteomes" id="UP000034081">
    <property type="component" value="Unassembled WGS sequence"/>
</dbReference>
<dbReference type="SUPFAM" id="SSF160369">
    <property type="entry name" value="Ribosomal protein L10-like"/>
    <property type="match status" value="1"/>
</dbReference>
<dbReference type="STRING" id="1618570.UT08_C0007G0024"/>
<keyword evidence="5" id="KW-0699">rRNA-binding</keyword>